<dbReference type="InterPro" id="IPR010428">
    <property type="entry name" value="Zincin_1"/>
</dbReference>
<reference evidence="1 2" key="1">
    <citation type="submission" date="2019-06" db="EMBL/GenBank/DDBJ databases">
        <title>Sequencing the genomes of 1000 actinobacteria strains.</title>
        <authorList>
            <person name="Klenk H.-P."/>
        </authorList>
    </citation>
    <scope>NUCLEOTIDE SEQUENCE [LARGE SCALE GENOMIC DNA]</scope>
    <source>
        <strain evidence="1 2">DSM 4813</strain>
    </source>
</reference>
<dbReference type="OrthoDB" id="9806895at2"/>
<keyword evidence="2" id="KW-1185">Reference proteome</keyword>
<evidence type="ECO:0000313" key="1">
    <source>
        <dbReference type="EMBL" id="TQL58592.1"/>
    </source>
</evidence>
<name>A0A542ZE26_RARFA</name>
<dbReference type="Gene3D" id="3.30.2010.20">
    <property type="match status" value="1"/>
</dbReference>
<dbReference type="Proteomes" id="UP000315389">
    <property type="component" value="Unassembled WGS sequence"/>
</dbReference>
<dbReference type="GO" id="GO:0008233">
    <property type="term" value="F:peptidase activity"/>
    <property type="evidence" value="ECO:0007669"/>
    <property type="project" value="UniProtKB-KW"/>
</dbReference>
<organism evidence="1 2">
    <name type="scientific">Rarobacter faecitabidus</name>
    <dbReference type="NCBI Taxonomy" id="13243"/>
    <lineage>
        <taxon>Bacteria</taxon>
        <taxon>Bacillati</taxon>
        <taxon>Actinomycetota</taxon>
        <taxon>Actinomycetes</taxon>
        <taxon>Micrococcales</taxon>
        <taxon>Rarobacteraceae</taxon>
        <taxon>Rarobacter</taxon>
    </lineage>
</organism>
<keyword evidence="1" id="KW-0645">Protease</keyword>
<sequence length="113" mass="12487">MSDEDFKAIVAEVLDRIPEPIHRRLVNVAFVVESAPEEDFDLLGHYDGFPVTMAGDGGMIGALPNKITIYRDPILAMCESVDHVIEEVAVTVIHEIGHYFGLDDGKLHDLGWA</sequence>
<dbReference type="EMBL" id="VFOS01000003">
    <property type="protein sequence ID" value="TQL58592.1"/>
    <property type="molecule type" value="Genomic_DNA"/>
</dbReference>
<protein>
    <submittedName>
        <fullName evidence="1">Putative Zn-dependent protease with MMP-like domain</fullName>
    </submittedName>
</protein>
<proteinExistence type="predicted"/>
<evidence type="ECO:0000313" key="2">
    <source>
        <dbReference type="Proteomes" id="UP000315389"/>
    </source>
</evidence>
<keyword evidence="1" id="KW-0378">Hydrolase</keyword>
<dbReference type="GO" id="GO:0006508">
    <property type="term" value="P:proteolysis"/>
    <property type="evidence" value="ECO:0007669"/>
    <property type="project" value="UniProtKB-KW"/>
</dbReference>
<dbReference type="Pfam" id="PF06262">
    <property type="entry name" value="Zincin_1"/>
    <property type="match status" value="1"/>
</dbReference>
<dbReference type="AlphaFoldDB" id="A0A542ZE26"/>
<dbReference type="InterPro" id="IPR038555">
    <property type="entry name" value="Zincin_1_sf"/>
</dbReference>
<comment type="caution">
    <text evidence="1">The sequence shown here is derived from an EMBL/GenBank/DDBJ whole genome shotgun (WGS) entry which is preliminary data.</text>
</comment>
<dbReference type="SUPFAM" id="SSF55486">
    <property type="entry name" value="Metalloproteases ('zincins'), catalytic domain"/>
    <property type="match status" value="1"/>
</dbReference>
<gene>
    <name evidence="1" type="ORF">FB461_2007</name>
</gene>
<dbReference type="CDD" id="cd12952">
    <property type="entry name" value="MMP_ACEL2062"/>
    <property type="match status" value="1"/>
</dbReference>
<accession>A0A542ZE26</accession>